<feature type="transmembrane region" description="Helical" evidence="1">
    <location>
        <begin position="130"/>
        <end position="155"/>
    </location>
</feature>
<feature type="transmembrane region" description="Helical" evidence="1">
    <location>
        <begin position="85"/>
        <end position="118"/>
    </location>
</feature>
<evidence type="ECO:0000313" key="2">
    <source>
        <dbReference type="EMBL" id="EDM23098.1"/>
    </source>
</evidence>
<dbReference type="AlphaFoldDB" id="A0AAI9AGA7"/>
<sequence length="382" mass="45471">MRLILFFLLYYLFLFWYGVNFLSFSIVEVESIEKFPLLNLILNVSFYLFGVNDFALRIPSLIISVFNVMLFFNIAKYYFKKENDIFFTTIIFALIPGFIISSLIINKSIYLLFFTLLFVFLYKKNRFFSYLLLMAGVFLDKSLIVLYLGIVFYSIYKKDNFLLVLSLILLTFNANFFNYKIGGKPKGYFLNVLGTYFLIFSPLVFVYFLFSLYKGFFLKKDIIFFIAITSFLVSILFSFRQRIKIDDYAPYVLPYTIYMVKIFLKSYRIRLPRFRNSYKLLFVILFSSLIIFDIALFLNSYTPARKLTNSFYFIKPLTKKLKNKNIDFVYCNNTKLCKSLYFYGIKKGSKYYLKYNKSSLKVSIFHKKNKILEIDVSKLNTL</sequence>
<comment type="caution">
    <text evidence="2">The sequence shown here is derived from an EMBL/GenBank/DDBJ whole genome shotgun (WGS) entry which is preliminary data.</text>
</comment>
<proteinExistence type="predicted"/>
<reference evidence="2 3" key="1">
    <citation type="journal article" date="2011" name="Stand. Genomic Sci.">
        <title>Draft genome sequence of Caminibacter mediatlanticus strain TB-2, an epsilonproteobacterium isolated from a deep-sea hydrothermal vent.</title>
        <authorList>
            <person name="Giovannelli D."/>
            <person name="Ferriera S."/>
            <person name="Johnson J."/>
            <person name="Kravitz S."/>
            <person name="Perez-Rodriguez I."/>
            <person name="Ricci J."/>
            <person name="O'Brien C."/>
            <person name="Voordeckers J.W."/>
            <person name="Bini E."/>
            <person name="Vetriani C."/>
        </authorList>
    </citation>
    <scope>NUCLEOTIDE SEQUENCE [LARGE SCALE GENOMIC DNA]</scope>
    <source>
        <strain evidence="2 3">TB-2</strain>
    </source>
</reference>
<feature type="transmembrane region" description="Helical" evidence="1">
    <location>
        <begin position="188"/>
        <end position="210"/>
    </location>
</feature>
<dbReference type="EMBL" id="ABCJ01000010">
    <property type="protein sequence ID" value="EDM23098.1"/>
    <property type="molecule type" value="Genomic_DNA"/>
</dbReference>
<feature type="transmembrane region" description="Helical" evidence="1">
    <location>
        <begin position="61"/>
        <end position="79"/>
    </location>
</feature>
<protein>
    <recommendedName>
        <fullName evidence="4">Glycosyltransferase RgtA/B/C/D-like domain-containing protein</fullName>
    </recommendedName>
</protein>
<accession>A0AAI9AGA7</accession>
<feature type="transmembrane region" description="Helical" evidence="1">
    <location>
        <begin position="222"/>
        <end position="239"/>
    </location>
</feature>
<dbReference type="Proteomes" id="UP000003288">
    <property type="component" value="Unassembled WGS sequence"/>
</dbReference>
<keyword evidence="1" id="KW-0812">Transmembrane</keyword>
<keyword evidence="1" id="KW-1133">Transmembrane helix</keyword>
<name>A0AAI9AGA7_9BACT</name>
<feature type="transmembrane region" description="Helical" evidence="1">
    <location>
        <begin position="280"/>
        <end position="298"/>
    </location>
</feature>
<dbReference type="RefSeq" id="WP_007475380.1">
    <property type="nucleotide sequence ID" value="NZ_ABCJ01000010.1"/>
</dbReference>
<organism evidence="2 3">
    <name type="scientific">Caminibacter mediatlanticus TB-2</name>
    <dbReference type="NCBI Taxonomy" id="391592"/>
    <lineage>
        <taxon>Bacteria</taxon>
        <taxon>Pseudomonadati</taxon>
        <taxon>Campylobacterota</taxon>
        <taxon>Epsilonproteobacteria</taxon>
        <taxon>Nautiliales</taxon>
        <taxon>Nautiliaceae</taxon>
        <taxon>Caminibacter</taxon>
    </lineage>
</organism>
<gene>
    <name evidence="2" type="ORF">CMTB2_00204</name>
</gene>
<feature type="transmembrane region" description="Helical" evidence="1">
    <location>
        <begin position="161"/>
        <end position="181"/>
    </location>
</feature>
<evidence type="ECO:0008006" key="4">
    <source>
        <dbReference type="Google" id="ProtNLM"/>
    </source>
</evidence>
<evidence type="ECO:0000313" key="3">
    <source>
        <dbReference type="Proteomes" id="UP000003288"/>
    </source>
</evidence>
<evidence type="ECO:0000256" key="1">
    <source>
        <dbReference type="SAM" id="Phobius"/>
    </source>
</evidence>
<keyword evidence="1" id="KW-0472">Membrane</keyword>